<accession>A0A1B3Z5C3</accession>
<proteinExistence type="predicted"/>
<dbReference type="KEGG" id="span:AWL63_00100"/>
<reference evidence="3 4" key="1">
    <citation type="submission" date="2016-01" db="EMBL/GenBank/DDBJ databases">
        <title>Complete genome and mega plasmid sequence of Sphingomonas panacis DCY99 elicits systemic resistance in rice to Xanthomonas oryzae.</title>
        <authorList>
            <person name="Kim Y.J."/>
            <person name="Yang D.C."/>
            <person name="Sing P."/>
        </authorList>
    </citation>
    <scope>NUCLEOTIDE SEQUENCE [LARGE SCALE GENOMIC DNA]</scope>
    <source>
        <strain evidence="3 4">DCY99</strain>
    </source>
</reference>
<dbReference type="RefSeq" id="WP_083224407.1">
    <property type="nucleotide sequence ID" value="NZ_CP014168.1"/>
</dbReference>
<name>A0A1B3Z5C3_9SPHN</name>
<gene>
    <name evidence="3" type="ORF">AWL63_00100</name>
</gene>
<evidence type="ECO:0000313" key="3">
    <source>
        <dbReference type="EMBL" id="AOH82623.1"/>
    </source>
</evidence>
<keyword evidence="4" id="KW-1185">Reference proteome</keyword>
<evidence type="ECO:0000256" key="1">
    <source>
        <dbReference type="SAM" id="MobiDB-lite"/>
    </source>
</evidence>
<dbReference type="AlphaFoldDB" id="A0A1B3Z5C3"/>
<feature type="transmembrane region" description="Helical" evidence="2">
    <location>
        <begin position="63"/>
        <end position="83"/>
    </location>
</feature>
<keyword evidence="2" id="KW-1133">Transmembrane helix</keyword>
<evidence type="ECO:0000313" key="4">
    <source>
        <dbReference type="Proteomes" id="UP000094256"/>
    </source>
</evidence>
<evidence type="ECO:0000256" key="2">
    <source>
        <dbReference type="SAM" id="Phobius"/>
    </source>
</evidence>
<keyword evidence="2" id="KW-0472">Membrane</keyword>
<organism evidence="3 4">
    <name type="scientific">Sphingomonas panacis</name>
    <dbReference type="NCBI Taxonomy" id="1560345"/>
    <lineage>
        <taxon>Bacteria</taxon>
        <taxon>Pseudomonadati</taxon>
        <taxon>Pseudomonadota</taxon>
        <taxon>Alphaproteobacteria</taxon>
        <taxon>Sphingomonadales</taxon>
        <taxon>Sphingomonadaceae</taxon>
        <taxon>Sphingomonas</taxon>
    </lineage>
</organism>
<dbReference type="EMBL" id="CP014168">
    <property type="protein sequence ID" value="AOH82623.1"/>
    <property type="molecule type" value="Genomic_DNA"/>
</dbReference>
<feature type="transmembrane region" description="Helical" evidence="2">
    <location>
        <begin position="95"/>
        <end position="116"/>
    </location>
</feature>
<sequence>MDQAHFLEDTNTATGDDTVHPLPTSPAIGPPGRLAKRIAAAVLAMQTACARGGPSLVFLGTYFPVWLACSVFGIAIAGAARMPMVLWGLSQRFPYQLLLCTVIGGASGILVGRLWLGL</sequence>
<feature type="region of interest" description="Disordered" evidence="1">
    <location>
        <begin position="1"/>
        <end position="22"/>
    </location>
</feature>
<keyword evidence="2" id="KW-0812">Transmembrane</keyword>
<protein>
    <submittedName>
        <fullName evidence="3">Uncharacterized protein</fullName>
    </submittedName>
</protein>
<dbReference type="Proteomes" id="UP000094256">
    <property type="component" value="Chromosome"/>
</dbReference>
<dbReference type="OrthoDB" id="5958921at2"/>